<comment type="caution">
    <text evidence="3">The sequence shown here is derived from an EMBL/GenBank/DDBJ whole genome shotgun (WGS) entry which is preliminary data.</text>
</comment>
<feature type="domain" description="DUF4026" evidence="2">
    <location>
        <begin position="317"/>
        <end position="431"/>
    </location>
</feature>
<reference evidence="3" key="2">
    <citation type="journal article" date="2021" name="Sci. Rep.">
        <title>The distribution of antibiotic resistance genes in chicken gut microbiota commensals.</title>
        <authorList>
            <person name="Juricova H."/>
            <person name="Matiasovicova J."/>
            <person name="Kubasova T."/>
            <person name="Cejkova D."/>
            <person name="Rychlik I."/>
        </authorList>
    </citation>
    <scope>NUCLEOTIDE SEQUENCE</scope>
    <source>
        <strain evidence="3">An824</strain>
    </source>
</reference>
<dbReference type="AlphaFoldDB" id="A0A938WS95"/>
<dbReference type="InterPro" id="IPR053886">
    <property type="entry name" value="DUF4026_middle"/>
</dbReference>
<proteinExistence type="predicted"/>
<name>A0A938WS95_9BACT</name>
<evidence type="ECO:0000259" key="2">
    <source>
        <dbReference type="Pfam" id="PF22789"/>
    </source>
</evidence>
<keyword evidence="4" id="KW-1185">Reference proteome</keyword>
<dbReference type="SUPFAM" id="SSF48452">
    <property type="entry name" value="TPR-like"/>
    <property type="match status" value="1"/>
</dbReference>
<evidence type="ECO:0000313" key="3">
    <source>
        <dbReference type="EMBL" id="MBM6673283.1"/>
    </source>
</evidence>
<dbReference type="InterPro" id="IPR011990">
    <property type="entry name" value="TPR-like_helical_dom_sf"/>
</dbReference>
<evidence type="ECO:0000259" key="1">
    <source>
        <dbReference type="Pfam" id="PF13218"/>
    </source>
</evidence>
<organism evidence="3 4">
    <name type="scientific">Marseilla massiliensis</name>
    <dbReference type="NCBI Taxonomy" id="1841864"/>
    <lineage>
        <taxon>Bacteria</taxon>
        <taxon>Pseudomonadati</taxon>
        <taxon>Bacteroidota</taxon>
        <taxon>Bacteroidia</taxon>
        <taxon>Bacteroidales</taxon>
        <taxon>Prevotellaceae</taxon>
        <taxon>Marseilla</taxon>
    </lineage>
</organism>
<feature type="domain" description="DUF4026" evidence="1">
    <location>
        <begin position="159"/>
        <end position="307"/>
    </location>
</feature>
<dbReference type="Proteomes" id="UP000706891">
    <property type="component" value="Unassembled WGS sequence"/>
</dbReference>
<protein>
    <submittedName>
        <fullName evidence="3">DUF4026 domain-containing protein</fullName>
    </submittedName>
</protein>
<gene>
    <name evidence="3" type="ORF">H6A34_05255</name>
</gene>
<accession>A0A938WS95</accession>
<dbReference type="Pfam" id="PF13218">
    <property type="entry name" value="DUF4026_N"/>
    <property type="match status" value="1"/>
</dbReference>
<evidence type="ECO:0000313" key="4">
    <source>
        <dbReference type="Proteomes" id="UP000706891"/>
    </source>
</evidence>
<sequence length="586" mass="66963">MTREEELLAKIQKMCDQDLEADVIKMIDALPDGERTYKVVGLLARTLSNLAGMIRSGYVEDVQDPDALDRRALEILAETAEEGKDDPNWWCRNGYTRMGLGMEAEAIPYFEHVMTLIPDDPETQEFWSDVPEAIGQCKAILDFLDHPKAKERPYFMRRSMVICIQRDAAYRLDIDPFVPRIAAVDGIEGLVCERAGDESVSTVARIKGRFYGEEFDMEIDRVEDFDPSGLRVSTYFNDSDIELVQELHSGYAVDMRFGTDDPSRWFHLQMCIADMAVPDMLVAYDLSACQALSGHLVRRIASSAVPPHPDFAYTIWDEADSRGTDVWLYTRGLQRMGLPDIEIMHSSPRHAVCHRKLIRAVVKYMFWNRHDNASSVPKIDLPVAYMAGGVPLYVRLLPWPEAIKDGSRSAGTPGSLRTRLKRMNSDSCVMFAYPDEQAVAEDVYQPLWMMDDFLDDGHEDDTKFIICEEENTRMHRLAMETFDIVERVARLTPEKVMLRLWLEDDDGELDTLWARLTKYVDRNNFEIRIEDDEHAGEDNGSQLAFIDETDERISTWLIEAGEHCVTPESIYLLDAEPGLKKELGLE</sequence>
<dbReference type="RefSeq" id="WP_205103940.1">
    <property type="nucleotide sequence ID" value="NZ_JACJJG010000017.1"/>
</dbReference>
<dbReference type="Pfam" id="PF22789">
    <property type="entry name" value="DUF4026_C"/>
    <property type="match status" value="1"/>
</dbReference>
<dbReference type="EMBL" id="JACJJG010000017">
    <property type="protein sequence ID" value="MBM6673283.1"/>
    <property type="molecule type" value="Genomic_DNA"/>
</dbReference>
<reference evidence="3" key="1">
    <citation type="submission" date="2020-08" db="EMBL/GenBank/DDBJ databases">
        <authorList>
            <person name="Cejkova D."/>
            <person name="Kubasova T."/>
            <person name="Jahodarova E."/>
            <person name="Rychlik I."/>
        </authorList>
    </citation>
    <scope>NUCLEOTIDE SEQUENCE</scope>
    <source>
        <strain evidence="3">An824</strain>
    </source>
</reference>
<dbReference type="InterPro" id="IPR025102">
    <property type="entry name" value="DUF4026_N"/>
</dbReference>